<sequence>MLKTKQFMVAQKLGWNGPLTFYLLLACIRSFIAEISLNKHFSFISVLFPTEEMRFPLVDIHQPR</sequence>
<dbReference type="PROSITE" id="PS51257">
    <property type="entry name" value="PROKAR_LIPOPROTEIN"/>
    <property type="match status" value="1"/>
</dbReference>
<reference evidence="1" key="1">
    <citation type="submission" date="2021-01" db="EMBL/GenBank/DDBJ databases">
        <title>Microvirga sp.</title>
        <authorList>
            <person name="Kim M.K."/>
        </authorList>
    </citation>
    <scope>NUCLEOTIDE SEQUENCE</scope>
    <source>
        <strain evidence="1">5420S-16</strain>
    </source>
</reference>
<dbReference type="Proteomes" id="UP000605848">
    <property type="component" value="Unassembled WGS sequence"/>
</dbReference>
<protein>
    <submittedName>
        <fullName evidence="1">Uncharacterized protein</fullName>
    </submittedName>
</protein>
<name>A0A936ZBV5_9HYPH</name>
<dbReference type="RefSeq" id="WP_202057626.1">
    <property type="nucleotide sequence ID" value="NZ_JAEQMY010000008.1"/>
</dbReference>
<accession>A0A936ZBV5</accession>
<proteinExistence type="predicted"/>
<evidence type="ECO:0000313" key="2">
    <source>
        <dbReference type="Proteomes" id="UP000605848"/>
    </source>
</evidence>
<keyword evidence="2" id="KW-1185">Reference proteome</keyword>
<gene>
    <name evidence="1" type="ORF">JKG68_07580</name>
</gene>
<dbReference type="AlphaFoldDB" id="A0A936ZBV5"/>
<dbReference type="EMBL" id="JAEQMY010000008">
    <property type="protein sequence ID" value="MBL0403819.1"/>
    <property type="molecule type" value="Genomic_DNA"/>
</dbReference>
<organism evidence="1 2">
    <name type="scientific">Microvirga aerilata</name>
    <dbReference type="NCBI Taxonomy" id="670292"/>
    <lineage>
        <taxon>Bacteria</taxon>
        <taxon>Pseudomonadati</taxon>
        <taxon>Pseudomonadota</taxon>
        <taxon>Alphaproteobacteria</taxon>
        <taxon>Hyphomicrobiales</taxon>
        <taxon>Methylobacteriaceae</taxon>
        <taxon>Microvirga</taxon>
    </lineage>
</organism>
<evidence type="ECO:0000313" key="1">
    <source>
        <dbReference type="EMBL" id="MBL0403819.1"/>
    </source>
</evidence>
<comment type="caution">
    <text evidence="1">The sequence shown here is derived from an EMBL/GenBank/DDBJ whole genome shotgun (WGS) entry which is preliminary data.</text>
</comment>